<reference evidence="8" key="1">
    <citation type="submission" date="2025-08" db="UniProtKB">
        <authorList>
            <consortium name="Ensembl"/>
        </authorList>
    </citation>
    <scope>IDENTIFICATION</scope>
</reference>
<dbReference type="InterPro" id="IPR021203">
    <property type="entry name" value="Muellerian-inhibiting_factor"/>
</dbReference>
<dbReference type="CTD" id="268"/>
<evidence type="ECO:0000313" key="9">
    <source>
        <dbReference type="Proteomes" id="UP000261640"/>
    </source>
</evidence>
<dbReference type="Proteomes" id="UP000261640">
    <property type="component" value="Unplaced"/>
</dbReference>
<feature type="domain" description="TGF-beta family profile" evidence="7">
    <location>
        <begin position="438"/>
        <end position="548"/>
    </location>
</feature>
<dbReference type="Ensembl" id="ENSMAMT00000042292.1">
    <property type="protein sequence ID" value="ENSMAMP00000056487.1"/>
    <property type="gene ID" value="ENSMAMG00000019772.2"/>
</dbReference>
<evidence type="ECO:0000256" key="4">
    <source>
        <dbReference type="ARBA" id="ARBA00022782"/>
    </source>
</evidence>
<protein>
    <submittedName>
        <fullName evidence="8">Anti-Mullerian hormone</fullName>
    </submittedName>
</protein>
<dbReference type="InParanoid" id="A0A7N8XWP4"/>
<feature type="signal peptide" evidence="6">
    <location>
        <begin position="1"/>
        <end position="22"/>
    </location>
</feature>
<dbReference type="InterPro" id="IPR029034">
    <property type="entry name" value="Cystine-knot_cytokine"/>
</dbReference>
<dbReference type="InterPro" id="IPR001839">
    <property type="entry name" value="TGF-b_C"/>
</dbReference>
<organism evidence="8 9">
    <name type="scientific">Mastacembelus armatus</name>
    <name type="common">zig-zag eel</name>
    <dbReference type="NCBI Taxonomy" id="205130"/>
    <lineage>
        <taxon>Eukaryota</taxon>
        <taxon>Metazoa</taxon>
        <taxon>Chordata</taxon>
        <taxon>Craniata</taxon>
        <taxon>Vertebrata</taxon>
        <taxon>Euteleostomi</taxon>
        <taxon>Actinopterygii</taxon>
        <taxon>Neopterygii</taxon>
        <taxon>Teleostei</taxon>
        <taxon>Neoteleostei</taxon>
        <taxon>Acanthomorphata</taxon>
        <taxon>Anabantaria</taxon>
        <taxon>Synbranchiformes</taxon>
        <taxon>Mastacembelidae</taxon>
        <taxon>Mastacembelus</taxon>
    </lineage>
</organism>
<keyword evidence="4" id="KW-0221">Differentiation</keyword>
<dbReference type="GO" id="GO:0046546">
    <property type="term" value="P:development of primary male sexual characteristics"/>
    <property type="evidence" value="ECO:0007669"/>
    <property type="project" value="Ensembl"/>
</dbReference>
<dbReference type="GO" id="GO:0008083">
    <property type="term" value="F:growth factor activity"/>
    <property type="evidence" value="ECO:0007669"/>
    <property type="project" value="UniProtKB-KW"/>
</dbReference>
<evidence type="ECO:0000256" key="5">
    <source>
        <dbReference type="RuleBase" id="RU000354"/>
    </source>
</evidence>
<keyword evidence="3 6" id="KW-0732">Signal</keyword>
<evidence type="ECO:0000256" key="2">
    <source>
        <dbReference type="ARBA" id="ARBA00022525"/>
    </source>
</evidence>
<dbReference type="AlphaFoldDB" id="A0A7N8XWP4"/>
<evidence type="ECO:0000256" key="3">
    <source>
        <dbReference type="ARBA" id="ARBA00022729"/>
    </source>
</evidence>
<dbReference type="GO" id="GO:2000354">
    <property type="term" value="P:regulation of ovarian follicle development"/>
    <property type="evidence" value="ECO:0007669"/>
    <property type="project" value="Ensembl"/>
</dbReference>
<dbReference type="GO" id="GO:1905939">
    <property type="term" value="P:regulation of gonad development"/>
    <property type="evidence" value="ECO:0007669"/>
    <property type="project" value="Ensembl"/>
</dbReference>
<dbReference type="SMART" id="SM00204">
    <property type="entry name" value="TGFB"/>
    <property type="match status" value="1"/>
</dbReference>
<accession>A0A7N8XWP4</accession>
<keyword evidence="5" id="KW-0339">Growth factor</keyword>
<dbReference type="GeneTree" id="ENSGT00390000006337"/>
<dbReference type="SUPFAM" id="SSF57501">
    <property type="entry name" value="Cystine-knot cytokines"/>
    <property type="match status" value="1"/>
</dbReference>
<dbReference type="OrthoDB" id="9893739at2759"/>
<dbReference type="RefSeq" id="XP_026160826.1">
    <property type="nucleotide sequence ID" value="XM_026305041.2"/>
</dbReference>
<evidence type="ECO:0000256" key="1">
    <source>
        <dbReference type="ARBA" id="ARBA00004613"/>
    </source>
</evidence>
<evidence type="ECO:0000313" key="8">
    <source>
        <dbReference type="Ensembl" id="ENSMAMP00000056487.1"/>
    </source>
</evidence>
<proteinExistence type="inferred from homology"/>
<keyword evidence="9" id="KW-1185">Reference proteome</keyword>
<evidence type="ECO:0000259" key="7">
    <source>
        <dbReference type="PROSITE" id="PS51362"/>
    </source>
</evidence>
<dbReference type="FunCoup" id="A0A7N8XWP4">
    <property type="interactions" value="535"/>
</dbReference>
<comment type="subcellular location">
    <subcellularLocation>
        <location evidence="1">Secreted</location>
    </subcellularLocation>
</comment>
<comment type="similarity">
    <text evidence="5">Belongs to the TGF-beta family.</text>
</comment>
<reference evidence="8" key="2">
    <citation type="submission" date="2025-09" db="UniProtKB">
        <authorList>
            <consortium name="Ensembl"/>
        </authorList>
    </citation>
    <scope>IDENTIFICATION</scope>
</reference>
<evidence type="ECO:0000256" key="6">
    <source>
        <dbReference type="SAM" id="SignalP"/>
    </source>
</evidence>
<dbReference type="GeneID" id="113129183"/>
<dbReference type="GO" id="GO:0048240">
    <property type="term" value="P:sperm capacitation"/>
    <property type="evidence" value="ECO:0007669"/>
    <property type="project" value="Ensembl"/>
</dbReference>
<dbReference type="InterPro" id="IPR006799">
    <property type="entry name" value="AMH_N"/>
</dbReference>
<dbReference type="GO" id="GO:0008406">
    <property type="term" value="P:gonad development"/>
    <property type="evidence" value="ECO:0007669"/>
    <property type="project" value="Ensembl"/>
</dbReference>
<dbReference type="Gene3D" id="2.10.90.10">
    <property type="entry name" value="Cystine-knot cytokines"/>
    <property type="match status" value="1"/>
</dbReference>
<sequence>MLGVSVFHCGVLMLCWTGLCVALHVSHGQQMDPSLTGDHHTVSSTETADSLEILNTEHAFPSGKTASTVSHHVAHNAPCFVDDVLATLREGVLNGGELTNSSLTLFGICTVYDNSSCSALIELAKESKRNLGNGLKVLHPTGVLVAEEDGREMLQLTFDLPQSPLLKMKPVLLLTFEGPLKVGDLDITFTSQSLQPHTQSVCISGQTQYILLTGKAPEADIQQKWRISAEAKSPDMKQNLKDILIGGKSGSNVSMSPLLLFSGETGSDTRYTHVSGSSPASSQTFSFLCELKRFLGGILPQDLPESPPLQLDSLKSLPPLALSLSSSEALLAGLINSSAPTIFSFASWGSMSRVHHGELALSPALLEELRQRLQQTVMQIMQVIREEEMDHRAAEMLQRLQDLSVFPRKEPAPGASQYRAFLLLKALQTVARAYELQGGLRATRADPSNPVRRNTCGLRSLHVSFERRFVSPEAHDIQNCHGSCAFPMFNPVNHAVLVNSHIENENVDERAPCCAPVAYEGLQVAEFREHGAYISVKPDMVAMECGCR</sequence>
<keyword evidence="2" id="KW-0964">Secreted</keyword>
<dbReference type="Pfam" id="PF00019">
    <property type="entry name" value="TGF_beta"/>
    <property type="match status" value="1"/>
</dbReference>
<dbReference type="GO" id="GO:2000835">
    <property type="term" value="P:negative regulation of androgen secretion"/>
    <property type="evidence" value="ECO:0007669"/>
    <property type="project" value="Ensembl"/>
</dbReference>
<dbReference type="PANTHER" id="PTHR15009:SF4">
    <property type="entry name" value="MUELLERIAN-INHIBITING FACTOR"/>
    <property type="match status" value="1"/>
</dbReference>
<name>A0A7N8XWP4_9TELE</name>
<dbReference type="Pfam" id="PF04709">
    <property type="entry name" value="AMH_N"/>
    <property type="match status" value="1"/>
</dbReference>
<dbReference type="PROSITE" id="PS51362">
    <property type="entry name" value="TGF_BETA_2"/>
    <property type="match status" value="1"/>
</dbReference>
<dbReference type="PANTHER" id="PTHR15009">
    <property type="entry name" value="MUELLERIAN-INHIBITING FACTOR"/>
    <property type="match status" value="1"/>
</dbReference>
<dbReference type="GO" id="GO:0005576">
    <property type="term" value="C:extracellular region"/>
    <property type="evidence" value="ECO:0007669"/>
    <property type="project" value="UniProtKB-SubCell"/>
</dbReference>
<feature type="chain" id="PRO_5030604526" evidence="6">
    <location>
        <begin position="23"/>
        <end position="548"/>
    </location>
</feature>